<feature type="region of interest" description="Disordered" evidence="1">
    <location>
        <begin position="58"/>
        <end position="80"/>
    </location>
</feature>
<evidence type="ECO:0000256" key="2">
    <source>
        <dbReference type="SAM" id="SignalP"/>
    </source>
</evidence>
<dbReference type="AlphaFoldDB" id="D0RB77"/>
<gene>
    <name evidence="4" type="primary">cycA</name>
</gene>
<evidence type="ECO:0000259" key="3">
    <source>
        <dbReference type="Pfam" id="PF13435"/>
    </source>
</evidence>
<dbReference type="EMBL" id="FN563125">
    <property type="protein sequence ID" value="CBH31044.1"/>
    <property type="molecule type" value="Genomic_DNA"/>
</dbReference>
<name>D0RB77_9GAMM</name>
<dbReference type="InterPro" id="IPR036280">
    <property type="entry name" value="Multihaem_cyt_sf"/>
</dbReference>
<feature type="domain" description="Cytochrome c-552/4" evidence="3">
    <location>
        <begin position="34"/>
        <end position="120"/>
    </location>
</feature>
<dbReference type="Pfam" id="PF13435">
    <property type="entry name" value="Cytochrome_C554"/>
    <property type="match status" value="1"/>
</dbReference>
<organism evidence="4">
    <name type="scientific">Nitrosococcus oceani</name>
    <dbReference type="NCBI Taxonomy" id="1229"/>
    <lineage>
        <taxon>Bacteria</taxon>
        <taxon>Pseudomonadati</taxon>
        <taxon>Pseudomonadota</taxon>
        <taxon>Gammaproteobacteria</taxon>
        <taxon>Chromatiales</taxon>
        <taxon>Chromatiaceae</taxon>
        <taxon>Nitrosococcus</taxon>
    </lineage>
</organism>
<dbReference type="InterPro" id="IPR023155">
    <property type="entry name" value="Cyt_c-552/4"/>
</dbReference>
<reference evidence="4" key="1">
    <citation type="journal article" date="2010" name="Microbes Environ.">
        <title>Effect of Salinity on Hydroxylamine-Oxidation in Marine Ammonia-Oxidizing a-Proteobacterium, Nitrosococcus oceani: Molecular and Catalytic Properties of Tetraheme Cytochrome c-554.</title>
        <authorList>
            <person name="Hozuki T."/>
            <person name="Ohtsuka T."/>
            <person name="Arai K."/>
            <person name="Yoshimatsu K."/>
            <person name="Tanaka S."/>
            <person name="Fujiwara T."/>
        </authorList>
    </citation>
    <scope>NUCLEOTIDE SEQUENCE</scope>
    <source>
        <strain evidence="4">NS58</strain>
    </source>
</reference>
<feature type="chain" id="PRO_5003014380" evidence="2">
    <location>
        <begin position="24"/>
        <end position="246"/>
    </location>
</feature>
<evidence type="ECO:0000313" key="4">
    <source>
        <dbReference type="EMBL" id="CBH31044.1"/>
    </source>
</evidence>
<dbReference type="Gene3D" id="1.10.1130.10">
    <property type="entry name" value="Flavocytochrome C3, Chain A"/>
    <property type="match status" value="1"/>
</dbReference>
<evidence type="ECO:0000256" key="1">
    <source>
        <dbReference type="SAM" id="MobiDB-lite"/>
    </source>
</evidence>
<dbReference type="SUPFAM" id="SSF48695">
    <property type="entry name" value="Multiheme cytochromes"/>
    <property type="match status" value="1"/>
</dbReference>
<accession>D0RB77</accession>
<feature type="signal peptide" evidence="2">
    <location>
        <begin position="1"/>
        <end position="23"/>
    </location>
</feature>
<protein>
    <submittedName>
        <fullName evidence="4">Cytochrome c-554</fullName>
    </submittedName>
</protein>
<keyword evidence="2" id="KW-0732">Signal</keyword>
<sequence length="246" mass="28184">MNQIIRYTFFYALLAIAMGTVWAQGEPPYDGLKKCKSCHESQYDSWLETDHGQAMKSLEPGEEVEAKEKAGLDPDEDYTEDPECVGCHVTGFRKDGGYEIDLSNRLKKYLQGVGCESCHGPGSRYKHNHKDAAKKFEESQETTSRQELAAIGQVFTDKEFEERCNACHLNYEGSPWPHAKEPYTPFTPEVDPKYEFNFEEAVHNDEAMHKHYKLEGVFSGDPVASFHEEFQKHAAPPQKKHHHHHH</sequence>
<proteinExistence type="predicted"/>